<keyword evidence="2" id="KW-1185">Reference proteome</keyword>
<dbReference type="RefSeq" id="WP_011323392.1">
    <property type="nucleotide sequence ID" value="NC_007426.1"/>
</dbReference>
<accession>A0A1U7EX77</accession>
<dbReference type="InterPro" id="IPR058877">
    <property type="entry name" value="JAB/MPN_dom-containing"/>
</dbReference>
<evidence type="ECO:0000313" key="2">
    <source>
        <dbReference type="Proteomes" id="UP000002698"/>
    </source>
</evidence>
<dbReference type="HOGENOM" id="CLU_129109_0_0_2"/>
<dbReference type="eggNOG" id="arCOG01140">
    <property type="taxonomic scope" value="Archaea"/>
</dbReference>
<dbReference type="EnsemblBacteria" id="CAI49772">
    <property type="protein sequence ID" value="CAI49772"/>
    <property type="gene ID" value="NP_3362A"/>
</dbReference>
<dbReference type="GeneID" id="3701749"/>
<protein>
    <submittedName>
        <fullName evidence="1">Uncharacterized protein</fullName>
    </submittedName>
</protein>
<gene>
    <name evidence="1" type="ordered locus">NP_3362A</name>
</gene>
<dbReference type="Pfam" id="PF26422">
    <property type="entry name" value="Halo_JAB_MPN"/>
    <property type="match status" value="1"/>
</dbReference>
<reference evidence="1 2" key="1">
    <citation type="journal article" date="2005" name="Genome Res.">
        <title>Living with two extremes: conclusions from the genome sequence of Natronomonas pharaonis.</title>
        <authorList>
            <person name="Falb M."/>
            <person name="Pfeiffer F."/>
            <person name="Palm P."/>
            <person name="Rodewald K."/>
            <person name="Hickmann V."/>
            <person name="Tittor J."/>
            <person name="Oesterhelt D."/>
        </authorList>
    </citation>
    <scope>NUCLEOTIDE SEQUENCE [LARGE SCALE GENOMIC DNA]</scope>
    <source>
        <strain evidence="2">ATCC 35678 / DSM 2160 / CIP 103997 / JCM 8858 / NBRC 14720 / NCIMB 2260 / Gabara</strain>
    </source>
</reference>
<dbReference type="KEGG" id="nph:NP_3362A"/>
<dbReference type="STRING" id="348780.NP_3362A"/>
<dbReference type="OrthoDB" id="210127at2157"/>
<dbReference type="EMBL" id="CR936257">
    <property type="protein sequence ID" value="CAI49772.1"/>
    <property type="molecule type" value="Genomic_DNA"/>
</dbReference>
<name>A0A1U7EX77_NATPD</name>
<dbReference type="Proteomes" id="UP000002698">
    <property type="component" value="Chromosome"/>
</dbReference>
<evidence type="ECO:0000313" key="1">
    <source>
        <dbReference type="EMBL" id="CAI49772.1"/>
    </source>
</evidence>
<proteinExistence type="predicted"/>
<organism evidence="1 2">
    <name type="scientific">Natronomonas pharaonis (strain ATCC 35678 / DSM 2160 / CIP 103997 / JCM 8858 / NBRC 14720 / NCIMB 2260 / Gabara)</name>
    <name type="common">Halobacterium pharaonis</name>
    <dbReference type="NCBI Taxonomy" id="348780"/>
    <lineage>
        <taxon>Archaea</taxon>
        <taxon>Methanobacteriati</taxon>
        <taxon>Methanobacteriota</taxon>
        <taxon>Stenosarchaea group</taxon>
        <taxon>Halobacteria</taxon>
        <taxon>Halobacteriales</taxon>
        <taxon>Natronomonadaceae</taxon>
        <taxon>Natronomonas</taxon>
    </lineage>
</organism>
<dbReference type="AlphaFoldDB" id="A0A1U7EX77"/>
<sequence length="159" mass="16536">MVYITRGLLAALCELAAERDPRSVTVALTVTPASELAPAGPAADDGSATVPARRNDVDLSALQPDADVFTDMYLPDTGGSVTAVFGMDLSTPGSAGRFISHPEGPFGLTKADDLHEVVFIAVPPYDRDAVAAFDRRGNVLTVTVVKAVPPEGSVEPLDT</sequence>